<gene>
    <name evidence="2" type="ORF">BYL167_LOCUS39933</name>
</gene>
<sequence length="81" mass="9330">YALPVKMLGFLGFLPIMLGIKAVVEIIIEEYNKSTVDINEVIPNDNISTIELETVRYRNDIDEQITREFTIRQEETTDVVV</sequence>
<dbReference type="Proteomes" id="UP000681967">
    <property type="component" value="Unassembled WGS sequence"/>
</dbReference>
<feature type="non-terminal residue" evidence="2">
    <location>
        <position position="81"/>
    </location>
</feature>
<comment type="caution">
    <text evidence="2">The sequence shown here is derived from an EMBL/GenBank/DDBJ whole genome shotgun (WGS) entry which is preliminary data.</text>
</comment>
<name>A0A8S2Z2V0_9BILA</name>
<feature type="non-terminal residue" evidence="2">
    <location>
        <position position="1"/>
    </location>
</feature>
<proteinExistence type="predicted"/>
<dbReference type="EMBL" id="CAJOBH010097436">
    <property type="protein sequence ID" value="CAF4596378.1"/>
    <property type="molecule type" value="Genomic_DNA"/>
</dbReference>
<feature type="signal peptide" evidence="1">
    <location>
        <begin position="1"/>
        <end position="19"/>
    </location>
</feature>
<dbReference type="AlphaFoldDB" id="A0A8S2Z2V0"/>
<feature type="chain" id="PRO_5035829371" evidence="1">
    <location>
        <begin position="20"/>
        <end position="81"/>
    </location>
</feature>
<evidence type="ECO:0000256" key="1">
    <source>
        <dbReference type="SAM" id="SignalP"/>
    </source>
</evidence>
<protein>
    <submittedName>
        <fullName evidence="2">Uncharacterized protein</fullName>
    </submittedName>
</protein>
<accession>A0A8S2Z2V0</accession>
<evidence type="ECO:0000313" key="2">
    <source>
        <dbReference type="EMBL" id="CAF4596378.1"/>
    </source>
</evidence>
<keyword evidence="1" id="KW-0732">Signal</keyword>
<organism evidence="2 3">
    <name type="scientific">Rotaria magnacalcarata</name>
    <dbReference type="NCBI Taxonomy" id="392030"/>
    <lineage>
        <taxon>Eukaryota</taxon>
        <taxon>Metazoa</taxon>
        <taxon>Spiralia</taxon>
        <taxon>Gnathifera</taxon>
        <taxon>Rotifera</taxon>
        <taxon>Eurotatoria</taxon>
        <taxon>Bdelloidea</taxon>
        <taxon>Philodinida</taxon>
        <taxon>Philodinidae</taxon>
        <taxon>Rotaria</taxon>
    </lineage>
</organism>
<reference evidence="2" key="1">
    <citation type="submission" date="2021-02" db="EMBL/GenBank/DDBJ databases">
        <authorList>
            <person name="Nowell W R."/>
        </authorList>
    </citation>
    <scope>NUCLEOTIDE SEQUENCE</scope>
</reference>
<evidence type="ECO:0000313" key="3">
    <source>
        <dbReference type="Proteomes" id="UP000681967"/>
    </source>
</evidence>